<feature type="compositionally biased region" description="Basic and acidic residues" evidence="4">
    <location>
        <begin position="521"/>
        <end position="530"/>
    </location>
</feature>
<dbReference type="InterPro" id="IPR031968">
    <property type="entry name" value="VASt"/>
</dbReference>
<feature type="region of interest" description="Disordered" evidence="4">
    <location>
        <begin position="977"/>
        <end position="996"/>
    </location>
</feature>
<feature type="compositionally biased region" description="Basic and acidic residues" evidence="4">
    <location>
        <begin position="977"/>
        <end position="991"/>
    </location>
</feature>
<comment type="subcellular location">
    <subcellularLocation>
        <location evidence="1">Membrane</location>
    </subcellularLocation>
</comment>
<dbReference type="Pfam" id="PF16016">
    <property type="entry name" value="VASt"/>
    <property type="match status" value="1"/>
</dbReference>
<feature type="coiled-coil region" evidence="3">
    <location>
        <begin position="1261"/>
        <end position="1295"/>
    </location>
</feature>
<dbReference type="Gene3D" id="1.20.1270.60">
    <property type="entry name" value="Arfaptin homology (AH) domain/BAR domain"/>
    <property type="match status" value="1"/>
</dbReference>
<keyword evidence="2" id="KW-0472">Membrane</keyword>
<evidence type="ECO:0000313" key="6">
    <source>
        <dbReference type="EMBL" id="CAB9509546.1"/>
    </source>
</evidence>
<dbReference type="EMBL" id="CAICTM010000393">
    <property type="protein sequence ID" value="CAB9509546.1"/>
    <property type="molecule type" value="Genomic_DNA"/>
</dbReference>
<feature type="domain" description="VASt" evidence="5">
    <location>
        <begin position="1005"/>
        <end position="1187"/>
    </location>
</feature>
<name>A0A9N8HCT2_9STRA</name>
<feature type="compositionally biased region" description="Basic and acidic residues" evidence="4">
    <location>
        <begin position="196"/>
        <end position="205"/>
    </location>
</feature>
<protein>
    <submittedName>
        <fullName evidence="6">GRAM</fullName>
    </submittedName>
</protein>
<feature type="region of interest" description="Disordered" evidence="4">
    <location>
        <begin position="190"/>
        <end position="218"/>
    </location>
</feature>
<gene>
    <name evidence="6" type="ORF">SEMRO_394_G133800.1</name>
</gene>
<proteinExistence type="predicted"/>
<evidence type="ECO:0000256" key="2">
    <source>
        <dbReference type="ARBA" id="ARBA00023136"/>
    </source>
</evidence>
<feature type="compositionally biased region" description="Basic and acidic residues" evidence="4">
    <location>
        <begin position="760"/>
        <end position="772"/>
    </location>
</feature>
<dbReference type="GO" id="GO:0016020">
    <property type="term" value="C:membrane"/>
    <property type="evidence" value="ECO:0007669"/>
    <property type="project" value="UniProtKB-SubCell"/>
</dbReference>
<dbReference type="OrthoDB" id="957735at2759"/>
<dbReference type="PANTHER" id="PTHR47666:SF1">
    <property type="entry name" value="PROTEIN VASCULAR ASSOCIATED DEATH 1, CHLOROPLASTIC"/>
    <property type="match status" value="1"/>
</dbReference>
<comment type="caution">
    <text evidence="6">The sequence shown here is derived from an EMBL/GenBank/DDBJ whole genome shotgun (WGS) entry which is preliminary data.</text>
</comment>
<feature type="region of interest" description="Disordered" evidence="4">
    <location>
        <begin position="510"/>
        <end position="550"/>
    </location>
</feature>
<dbReference type="SUPFAM" id="SSF103657">
    <property type="entry name" value="BAR/IMD domain-like"/>
    <property type="match status" value="1"/>
</dbReference>
<evidence type="ECO:0000256" key="3">
    <source>
        <dbReference type="SAM" id="Coils"/>
    </source>
</evidence>
<evidence type="ECO:0000259" key="5">
    <source>
        <dbReference type="PROSITE" id="PS51778"/>
    </source>
</evidence>
<dbReference type="PANTHER" id="PTHR47666">
    <property type="entry name" value="PROTEIN VASCULAR ASSOCIATED DEATH 1, CHLOROPLASTIC"/>
    <property type="match status" value="1"/>
</dbReference>
<dbReference type="Proteomes" id="UP001153069">
    <property type="component" value="Unassembled WGS sequence"/>
</dbReference>
<keyword evidence="3" id="KW-0175">Coiled coil</keyword>
<dbReference type="PROSITE" id="PS51778">
    <property type="entry name" value="VAST"/>
    <property type="match status" value="1"/>
</dbReference>
<evidence type="ECO:0000313" key="7">
    <source>
        <dbReference type="Proteomes" id="UP001153069"/>
    </source>
</evidence>
<evidence type="ECO:0000256" key="4">
    <source>
        <dbReference type="SAM" id="MobiDB-lite"/>
    </source>
</evidence>
<accession>A0A9N8HCT2</accession>
<reference evidence="6" key="1">
    <citation type="submission" date="2020-06" db="EMBL/GenBank/DDBJ databases">
        <authorList>
            <consortium name="Plant Systems Biology data submission"/>
        </authorList>
    </citation>
    <scope>NUCLEOTIDE SEQUENCE</scope>
    <source>
        <strain evidence="6">D6</strain>
    </source>
</reference>
<sequence>MTEAAAVVSNEASSENKSVEAAENLSVPVLVWSEVLASPSVGDTYSPAREIGDKSCLHGAGLQKALDHGKSTARSGRRVAAMLLESASCYEQFGVSLMKACQSNPLEGDAFKSILSLSEQTRQLAMLLREEIAMPLQGYHTAVGDTIPVISRKYEESRRPAYEARQRALVARNKYLLAVEAAEQACSEVQQALASPDREEAKESKEEEQEGTNSQETAKLEWQRQLEQYGKINGPEAMDRVTHQLNDVIALQKRYQSLVQKENAAVQFSQTSESIALESLQKIQEQRLCTFFDALVRTFRIIKDALDKLIISAEESSSFDESSNKQLRVVQKKGEFFSAFLKGGALLQEKTGVADADSLGLDEDVGKLRDEMKTRIAQRLARIKKVKVLAAFFDDVSSAAAKLGNDLQKVAKHEDSFVSSKGTPVEHLRTLMSNCEGPRTLRLWADFIKCLEREAESSHQFARVLKSIKASKLDNFLATSEKQCKEVAEQDDTRWKQLCEAARTAMRADAKYKHNTAQTAKARERVRSVDMDSTSVERSGAKSPLKGSRAMDGMKDGMNKAFGNFLSILPDGGEGAMQILTPDARRAVAERAAKEADEKEMRGRQALDNAVTYKSKAQASYKSKTQALAKQYELEEMSGVEDIQAAIEGLCGCLKTLQISRYTSLECLSELGEQPLEAALIDLDDWVKETSLANNNAVSKQSDSSPTGGFMLSVVLADSESAKRVQTFAQIGTTDSFEEESEDDASDGGDLRVASQDSNRSLEVKNDDDLTKADSGTGQQGKKWLQKSFSTPMGKPGFKKFRKFHSLGEPEKEIGENADVDMADDLTESSTISTTIGPQNSKESLEANTFLAFWPDFEGPPPGVTHSFTCVFLPKDCTKRTIGSVEFGRLFLTHRGAVFVAWRGKKSAIVQYSAMTGLAKQDNLFRPAVGDTMLVTAQNGASLLLGNFVHRDMALDIIEGRIAEAKKSRAEAEAAKKVEATKEGVSEDKEPSSAVPVAADPTLAKMETVLNKKIRGVAVNKFHEIVWSDTSDNKSLYGSWLGSGNCYDIVVGQWETSGDAFTSPWSGERFSQKRSVSFQLKRNSMIGPPVAGVNQTQYCRLDNNDRSTMHMTVEFQGIPYADTFQVEVRWVATRSGTRDLTVQVGVFVEFKKSTLLKSQIRNGTLSETKPVHENLFAFVKEALSKEIAADDAGGDDEVENEDDNVECEEKASEGGLLATIKNVVPEFLADNMHIVAPAAGVIVVGLLWCLPSLLSPSNPEVAQLHAQMNSMQAEMKQMREAIQELTAAIKQQQGNN</sequence>
<keyword evidence="7" id="KW-1185">Reference proteome</keyword>
<feature type="compositionally biased region" description="Acidic residues" evidence="4">
    <location>
        <begin position="736"/>
        <end position="747"/>
    </location>
</feature>
<organism evidence="6 7">
    <name type="scientific">Seminavis robusta</name>
    <dbReference type="NCBI Taxonomy" id="568900"/>
    <lineage>
        <taxon>Eukaryota</taxon>
        <taxon>Sar</taxon>
        <taxon>Stramenopiles</taxon>
        <taxon>Ochrophyta</taxon>
        <taxon>Bacillariophyta</taxon>
        <taxon>Bacillariophyceae</taxon>
        <taxon>Bacillariophycidae</taxon>
        <taxon>Naviculales</taxon>
        <taxon>Naviculaceae</taxon>
        <taxon>Seminavis</taxon>
    </lineage>
</organism>
<dbReference type="InterPro" id="IPR027267">
    <property type="entry name" value="AH/BAR_dom_sf"/>
</dbReference>
<evidence type="ECO:0000256" key="1">
    <source>
        <dbReference type="ARBA" id="ARBA00004370"/>
    </source>
</evidence>
<feature type="region of interest" description="Disordered" evidence="4">
    <location>
        <begin position="733"/>
        <end position="791"/>
    </location>
</feature>